<dbReference type="EMBL" id="JNBS01000621">
    <property type="protein sequence ID" value="OQS04394.1"/>
    <property type="molecule type" value="Genomic_DNA"/>
</dbReference>
<name>A0A1W0A283_9STRA</name>
<organism evidence="2 3">
    <name type="scientific">Thraustotheca clavata</name>
    <dbReference type="NCBI Taxonomy" id="74557"/>
    <lineage>
        <taxon>Eukaryota</taxon>
        <taxon>Sar</taxon>
        <taxon>Stramenopiles</taxon>
        <taxon>Oomycota</taxon>
        <taxon>Saprolegniomycetes</taxon>
        <taxon>Saprolegniales</taxon>
        <taxon>Achlyaceae</taxon>
        <taxon>Thraustotheca</taxon>
    </lineage>
</organism>
<keyword evidence="1" id="KW-0472">Membrane</keyword>
<proteinExistence type="predicted"/>
<gene>
    <name evidence="2" type="ORF">THRCLA_20896</name>
</gene>
<evidence type="ECO:0000313" key="3">
    <source>
        <dbReference type="Proteomes" id="UP000243217"/>
    </source>
</evidence>
<dbReference type="OrthoDB" id="110859at2759"/>
<reference evidence="2 3" key="1">
    <citation type="journal article" date="2014" name="Genome Biol. Evol.">
        <title>The secreted proteins of Achlya hypogyna and Thraustotheca clavata identify the ancestral oomycete secretome and reveal gene acquisitions by horizontal gene transfer.</title>
        <authorList>
            <person name="Misner I."/>
            <person name="Blouin N."/>
            <person name="Leonard G."/>
            <person name="Richards T.A."/>
            <person name="Lane C.E."/>
        </authorList>
    </citation>
    <scope>NUCLEOTIDE SEQUENCE [LARGE SCALE GENOMIC DNA]</scope>
    <source>
        <strain evidence="2 3">ATCC 34112</strain>
    </source>
</reference>
<protein>
    <recommendedName>
        <fullName evidence="4">Crinkler (CRN) family protein</fullName>
    </recommendedName>
</protein>
<keyword evidence="3" id="KW-1185">Reference proteome</keyword>
<keyword evidence="1" id="KW-0812">Transmembrane</keyword>
<evidence type="ECO:0008006" key="4">
    <source>
        <dbReference type="Google" id="ProtNLM"/>
    </source>
</evidence>
<evidence type="ECO:0000256" key="1">
    <source>
        <dbReference type="SAM" id="Phobius"/>
    </source>
</evidence>
<dbReference type="AlphaFoldDB" id="A0A1W0A283"/>
<accession>A0A1W0A283</accession>
<dbReference type="Proteomes" id="UP000243217">
    <property type="component" value="Unassembled WGS sequence"/>
</dbReference>
<evidence type="ECO:0000313" key="2">
    <source>
        <dbReference type="EMBL" id="OQS04394.1"/>
    </source>
</evidence>
<keyword evidence="1" id="KW-1133">Transmembrane helix</keyword>
<sequence>MKEWAHNSSLMNYWIPDTALCPTIDAVEKFIFPHGTAKFYLLQLTKISKFCFIALLDDKKKMKDFRLQPVEIKNKKAKRI</sequence>
<comment type="caution">
    <text evidence="2">The sequence shown here is derived from an EMBL/GenBank/DDBJ whole genome shotgun (WGS) entry which is preliminary data.</text>
</comment>
<feature type="transmembrane region" description="Helical" evidence="1">
    <location>
        <begin position="39"/>
        <end position="56"/>
    </location>
</feature>